<dbReference type="Pfam" id="PF12705">
    <property type="entry name" value="PDDEXK_1"/>
    <property type="match status" value="1"/>
</dbReference>
<organism evidence="2 3">
    <name type="scientific">Rhodovibrio sodomensis</name>
    <dbReference type="NCBI Taxonomy" id="1088"/>
    <lineage>
        <taxon>Bacteria</taxon>
        <taxon>Pseudomonadati</taxon>
        <taxon>Pseudomonadota</taxon>
        <taxon>Alphaproteobacteria</taxon>
        <taxon>Rhodospirillales</taxon>
        <taxon>Rhodovibrionaceae</taxon>
        <taxon>Rhodovibrio</taxon>
    </lineage>
</organism>
<evidence type="ECO:0000313" key="2">
    <source>
        <dbReference type="EMBL" id="MBK1671151.1"/>
    </source>
</evidence>
<dbReference type="InterPro" id="IPR011604">
    <property type="entry name" value="PDDEXK-like_dom_sf"/>
</dbReference>
<proteinExistence type="predicted"/>
<dbReference type="Proteomes" id="UP001296873">
    <property type="component" value="Unassembled WGS sequence"/>
</dbReference>
<evidence type="ECO:0000259" key="1">
    <source>
        <dbReference type="Pfam" id="PF12705"/>
    </source>
</evidence>
<sequence>MRRTIIVDSVLAAREARTHAARNHDHGCQVMSVDQAAARLAGGFLQPVPREHLQGAIQNALAETDIGPLNPVRELPGMTRAATATLRRAWDADLDLANGDERERALAALEAAACARLRPSMRRPRDLVDAARGRLSHAPAVLGPVTIYRVPDVPPVWRPFLTALAEQVTVDWVPGYRPVPDWIQGTAIRLAEAESKAPARTAVSCANARHEAIEAVRWARELIAAGHARPQDIAIAAASPADWDVHFQAMSRDANIPVHFAHGRPVVSRSEGQVCAALAEVLLNGLTQDRVRRLVPLLRSQCGRLQDLPPDWTRVLPKDAPLTSARLWRTHLARVPAWPDDHDFSAGLIDLVDRLELGPDRAEEVGEALLSGVSRAIWRQALAEGPADALDVTLQGLRLPDDVDPAGAIVWGPASTIAGAPRPYTRLIGVTSRAWPRRHGEDPLLPDHVVPQEKLDPVPVPERDERDFRALVTGASTSVVLSHSRRDAEGRQLGPSPLWPDDVPVTYLERARVAGHVMSEADRLLARPDEFRRTALARSTRACWRDWHIGEVTAHDGLIRADHPLVAEALTRPQSTGAIQRLLRDPLGYVWTEILRWQEPEADEEPLILDPPTYGSLVHAVFQDATRRLEAGPGVANASAEDIQAAARAAVEAVGPDWEEKYPVPPTLIWRRHLQQAEAAVPKAFAAEFGDGGPGALAGQRSLTEVPFGQTGWQDRDSPADTPPWDIHAPVQIPDTQVTINGRIDRLDLAKDDTAAAVVDYKTGKLPKGRIEVRGGKEVQRCLYGFAVTALLGGTPVDARLVYPFDGKALTLDDPAATLTALAAYIEIGRQQLLQGLALPGEGTEDKYNDLRFGLPGDAKDRYFRDKRGLFHARLGELVDAWSLT</sequence>
<protein>
    <recommendedName>
        <fullName evidence="1">PD-(D/E)XK endonuclease-like domain-containing protein</fullName>
    </recommendedName>
</protein>
<dbReference type="Gene3D" id="3.90.320.10">
    <property type="match status" value="1"/>
</dbReference>
<dbReference type="RefSeq" id="WP_200343690.1">
    <property type="nucleotide sequence ID" value="NZ_NRRL01000150.1"/>
</dbReference>
<name>A0ABS1DMC0_9PROT</name>
<dbReference type="InterPro" id="IPR027417">
    <property type="entry name" value="P-loop_NTPase"/>
</dbReference>
<reference evidence="2 3" key="1">
    <citation type="journal article" date="2020" name="Microorganisms">
        <title>Osmotic Adaptation and Compatible Solute Biosynthesis of Phototrophic Bacteria as Revealed from Genome Analyses.</title>
        <authorList>
            <person name="Imhoff J.F."/>
            <person name="Rahn T."/>
            <person name="Kunzel S."/>
            <person name="Keller A."/>
            <person name="Neulinger S.C."/>
        </authorList>
    </citation>
    <scope>NUCLEOTIDE SEQUENCE [LARGE SCALE GENOMIC DNA]</scope>
    <source>
        <strain evidence="2 3">DSM 9895</strain>
    </source>
</reference>
<dbReference type="SUPFAM" id="SSF52540">
    <property type="entry name" value="P-loop containing nucleoside triphosphate hydrolases"/>
    <property type="match status" value="1"/>
</dbReference>
<keyword evidence="3" id="KW-1185">Reference proteome</keyword>
<dbReference type="EMBL" id="NRRL01000150">
    <property type="protein sequence ID" value="MBK1671151.1"/>
    <property type="molecule type" value="Genomic_DNA"/>
</dbReference>
<accession>A0ABS1DMC0</accession>
<evidence type="ECO:0000313" key="3">
    <source>
        <dbReference type="Proteomes" id="UP001296873"/>
    </source>
</evidence>
<gene>
    <name evidence="2" type="ORF">CKO28_24405</name>
</gene>
<feature type="domain" description="PD-(D/E)XK endonuclease-like" evidence="1">
    <location>
        <begin position="575"/>
        <end position="804"/>
    </location>
</feature>
<dbReference type="InterPro" id="IPR038726">
    <property type="entry name" value="PDDEXK_AddAB-type"/>
</dbReference>
<comment type="caution">
    <text evidence="2">The sequence shown here is derived from an EMBL/GenBank/DDBJ whole genome shotgun (WGS) entry which is preliminary data.</text>
</comment>